<keyword evidence="9 13" id="KW-1133">Transmembrane helix</keyword>
<protein>
    <recommendedName>
        <fullName evidence="3 13">Flagellar biosynthetic protein FlhB</fullName>
    </recommendedName>
</protein>
<keyword evidence="6 13" id="KW-0812">Transmembrane</keyword>
<evidence type="ECO:0000256" key="4">
    <source>
        <dbReference type="ARBA" id="ARBA00022448"/>
    </source>
</evidence>
<feature type="region of interest" description="Disordered" evidence="14">
    <location>
        <begin position="1"/>
        <end position="23"/>
    </location>
</feature>
<evidence type="ECO:0000256" key="14">
    <source>
        <dbReference type="SAM" id="MobiDB-lite"/>
    </source>
</evidence>
<dbReference type="GO" id="GO:0009306">
    <property type="term" value="P:protein secretion"/>
    <property type="evidence" value="ECO:0007669"/>
    <property type="project" value="InterPro"/>
</dbReference>
<evidence type="ECO:0000313" key="16">
    <source>
        <dbReference type="Proteomes" id="UP000178449"/>
    </source>
</evidence>
<dbReference type="GO" id="GO:0044780">
    <property type="term" value="P:bacterial-type flagellum assembly"/>
    <property type="evidence" value="ECO:0007669"/>
    <property type="project" value="InterPro"/>
</dbReference>
<keyword evidence="15" id="KW-0966">Cell projection</keyword>
<dbReference type="AlphaFoldDB" id="A0A1F6G7C0"/>
<evidence type="ECO:0000256" key="7">
    <source>
        <dbReference type="ARBA" id="ARBA00022795"/>
    </source>
</evidence>
<dbReference type="PANTHER" id="PTHR30531">
    <property type="entry name" value="FLAGELLAR BIOSYNTHETIC PROTEIN FLHB"/>
    <property type="match status" value="1"/>
</dbReference>
<evidence type="ECO:0000256" key="1">
    <source>
        <dbReference type="ARBA" id="ARBA00004651"/>
    </source>
</evidence>
<reference evidence="15 16" key="1">
    <citation type="journal article" date="2016" name="Nat. Commun.">
        <title>Thousands of microbial genomes shed light on interconnected biogeochemical processes in an aquifer system.</title>
        <authorList>
            <person name="Anantharaman K."/>
            <person name="Brown C.T."/>
            <person name="Hug L.A."/>
            <person name="Sharon I."/>
            <person name="Castelle C.J."/>
            <person name="Probst A.J."/>
            <person name="Thomas B.C."/>
            <person name="Singh A."/>
            <person name="Wilkins M.J."/>
            <person name="Karaoz U."/>
            <person name="Brodie E.L."/>
            <person name="Williams K.H."/>
            <person name="Hubbard S.S."/>
            <person name="Banfield J.F."/>
        </authorList>
    </citation>
    <scope>NUCLEOTIDE SEQUENCE [LARGE SCALE GENOMIC DNA]</scope>
</reference>
<dbReference type="Gene3D" id="3.40.1690.10">
    <property type="entry name" value="secretion proteins EscU"/>
    <property type="match status" value="1"/>
</dbReference>
<keyword evidence="4 13" id="KW-0813">Transport</keyword>
<feature type="transmembrane region" description="Helical" evidence="13">
    <location>
        <begin position="150"/>
        <end position="169"/>
    </location>
</feature>
<evidence type="ECO:0000256" key="11">
    <source>
        <dbReference type="ARBA" id="ARBA00023225"/>
    </source>
</evidence>
<feature type="transmembrane region" description="Helical" evidence="13">
    <location>
        <begin position="62"/>
        <end position="86"/>
    </location>
</feature>
<keyword evidence="15" id="KW-0969">Cilium</keyword>
<evidence type="ECO:0000256" key="9">
    <source>
        <dbReference type="ARBA" id="ARBA00022989"/>
    </source>
</evidence>
<dbReference type="InterPro" id="IPR029025">
    <property type="entry name" value="T3SS_substrate_exporter_C"/>
</dbReference>
<keyword evidence="10 13" id="KW-0472">Membrane</keyword>
<keyword evidence="5 13" id="KW-1003">Cell membrane</keyword>
<dbReference type="InterPro" id="IPR006136">
    <property type="entry name" value="FlhB"/>
</dbReference>
<comment type="caution">
    <text evidence="15">The sequence shown here is derived from an EMBL/GenBank/DDBJ whole genome shotgun (WGS) entry which is preliminary data.</text>
</comment>
<evidence type="ECO:0000256" key="12">
    <source>
        <dbReference type="ARBA" id="ARBA00025078"/>
    </source>
</evidence>
<evidence type="ECO:0000256" key="8">
    <source>
        <dbReference type="ARBA" id="ARBA00022927"/>
    </source>
</evidence>
<comment type="similarity">
    <text evidence="2 13">Belongs to the type III secretion exporter family.</text>
</comment>
<dbReference type="Pfam" id="PF01312">
    <property type="entry name" value="Bac_export_2"/>
    <property type="match status" value="1"/>
</dbReference>
<evidence type="ECO:0000256" key="10">
    <source>
        <dbReference type="ARBA" id="ARBA00023136"/>
    </source>
</evidence>
<proteinExistence type="inferred from homology"/>
<dbReference type="GO" id="GO:0005886">
    <property type="term" value="C:plasma membrane"/>
    <property type="evidence" value="ECO:0007669"/>
    <property type="project" value="UniProtKB-SubCell"/>
</dbReference>
<dbReference type="PRINTS" id="PR00950">
    <property type="entry name" value="TYPE3IMSPROT"/>
</dbReference>
<evidence type="ECO:0000256" key="3">
    <source>
        <dbReference type="ARBA" id="ARBA00021622"/>
    </source>
</evidence>
<keyword evidence="7 13" id="KW-1005">Bacterial flagellum biogenesis</keyword>
<dbReference type="STRING" id="1817772.A2527_09120"/>
<sequence length="356" mass="40006">MAESGSDEKTEAPSQKRRDDAREEGQVAYSKEVSSAASLGGFLLLFYFGAGKMLDAYRESFLFAFSNLNLAELDYGILTTLVGMFFKQSSVLVAPFFLTAILVGVFSSVMQVGLKLSLKPIMPSLKKLNPASGLARIFSKQAFSELIKSLFKMAVIGYIGYYTFIEFLPDIANLVDRDPMAMFTSVGEIIGTFAFRLFLAMAVMAVFDFMFQRWDLEQKLKMSLQDIKEEMKQSEGDPQLKAKIRSIQQQMSQARMMQEVPKADVVVTNPTHFAIAMLYDRENMSAPQVVAKGADHMARRIIEVAKQNGVTVFENPQVARGLYFQVEIGDSIPEFFYKAVAEILAFVYKAKKKKRR</sequence>
<dbReference type="Gene3D" id="6.10.250.2080">
    <property type="match status" value="1"/>
</dbReference>
<keyword evidence="11 13" id="KW-1006">Bacterial flagellum protein export</keyword>
<evidence type="ECO:0000313" key="15">
    <source>
        <dbReference type="EMBL" id="OGG94006.1"/>
    </source>
</evidence>
<dbReference type="Proteomes" id="UP000178449">
    <property type="component" value="Unassembled WGS sequence"/>
</dbReference>
<gene>
    <name evidence="13" type="primary">flhB</name>
    <name evidence="15" type="ORF">A2527_09120</name>
</gene>
<dbReference type="InterPro" id="IPR006135">
    <property type="entry name" value="T3SS_substrate_exporter"/>
</dbReference>
<feature type="transmembrane region" description="Helical" evidence="13">
    <location>
        <begin position="33"/>
        <end position="50"/>
    </location>
</feature>
<dbReference type="NCBIfam" id="TIGR00328">
    <property type="entry name" value="flhB"/>
    <property type="match status" value="1"/>
</dbReference>
<dbReference type="SUPFAM" id="SSF160544">
    <property type="entry name" value="EscU C-terminal domain-like"/>
    <property type="match status" value="1"/>
</dbReference>
<evidence type="ECO:0000256" key="6">
    <source>
        <dbReference type="ARBA" id="ARBA00022692"/>
    </source>
</evidence>
<dbReference type="PANTHER" id="PTHR30531:SF12">
    <property type="entry name" value="FLAGELLAR BIOSYNTHETIC PROTEIN FLHB"/>
    <property type="match status" value="1"/>
</dbReference>
<comment type="function">
    <text evidence="12 13">Required for formation of the rod structure in the basal body of the flagellar apparatus. Together with FliI and FliH, may constitute the export apparatus of flagellin.</text>
</comment>
<organism evidence="15 16">
    <name type="scientific">Candidatus Lambdaproteobacteria bacterium RIFOXYD2_FULL_50_16</name>
    <dbReference type="NCBI Taxonomy" id="1817772"/>
    <lineage>
        <taxon>Bacteria</taxon>
        <taxon>Pseudomonadati</taxon>
        <taxon>Pseudomonadota</taxon>
        <taxon>Candidatus Lambdaproteobacteria</taxon>
    </lineage>
</organism>
<evidence type="ECO:0000256" key="5">
    <source>
        <dbReference type="ARBA" id="ARBA00022475"/>
    </source>
</evidence>
<name>A0A1F6G7C0_9PROT</name>
<evidence type="ECO:0000256" key="13">
    <source>
        <dbReference type="RuleBase" id="RU364091"/>
    </source>
</evidence>
<dbReference type="FunFam" id="3.40.1690.10:FF:000001">
    <property type="entry name" value="Flagellar biosynthetic protein FlhB"/>
    <property type="match status" value="1"/>
</dbReference>
<evidence type="ECO:0000256" key="2">
    <source>
        <dbReference type="ARBA" id="ARBA00010690"/>
    </source>
</evidence>
<keyword evidence="8 13" id="KW-0653">Protein transport</keyword>
<keyword evidence="15" id="KW-0282">Flagellum</keyword>
<dbReference type="EMBL" id="MFNE01000043">
    <property type="protein sequence ID" value="OGG94006.1"/>
    <property type="molecule type" value="Genomic_DNA"/>
</dbReference>
<comment type="subcellular location">
    <subcellularLocation>
        <location evidence="1">Cell membrane</location>
        <topology evidence="1">Multi-pass membrane protein</topology>
    </subcellularLocation>
</comment>
<feature type="transmembrane region" description="Helical" evidence="13">
    <location>
        <begin position="92"/>
        <end position="114"/>
    </location>
</feature>
<accession>A0A1F6G7C0</accession>
<feature type="transmembrane region" description="Helical" evidence="13">
    <location>
        <begin position="189"/>
        <end position="211"/>
    </location>
</feature>